<dbReference type="Gene3D" id="3.30.70.1440">
    <property type="entry name" value="Multidrug efflux transporter AcrB pore domain"/>
    <property type="match status" value="1"/>
</dbReference>
<feature type="transmembrane region" description="Helical" evidence="2">
    <location>
        <begin position="841"/>
        <end position="861"/>
    </location>
</feature>
<gene>
    <name evidence="3" type="ORF">JQC93_10425</name>
</gene>
<reference evidence="3 4" key="1">
    <citation type="submission" date="2021-02" db="EMBL/GenBank/DDBJ databases">
        <authorList>
            <person name="Park J.-S."/>
        </authorList>
    </citation>
    <scope>NUCLEOTIDE SEQUENCE [LARGE SCALE GENOMIC DNA]</scope>
    <source>
        <strain evidence="3 4">188UL20-2</strain>
    </source>
</reference>
<dbReference type="InterPro" id="IPR001036">
    <property type="entry name" value="Acrflvin-R"/>
</dbReference>
<dbReference type="Gene3D" id="3.30.70.1430">
    <property type="entry name" value="Multidrug efflux transporter AcrB pore domain"/>
    <property type="match status" value="2"/>
</dbReference>
<dbReference type="Gene3D" id="3.30.70.1320">
    <property type="entry name" value="Multidrug efflux transporter AcrB pore domain like"/>
    <property type="match status" value="1"/>
</dbReference>
<sequence length="1019" mass="112602">MINYFVKHRLAANIFMVALLVMGMVSVFRMPTKLLPDVQFPFMSFSIEWEGATSEIVLNDVAKELGKELKQIQGIKTVYATAYDDGMWMGAVASLNANLEEVKKDFQDALDNYDWPTDVDTPTLTVAQNNEPVGMVVLTMPGDINNLRTIVDNAVDDLNDLGLTDITVQGFPDTDILWKPTLDTWLSLYTTPQALSVDLQQKTSRTGIGSTSTQSLEIGVSADRTAQINQLLFVNTPIYKLQPIEDLASGRGSFFYGEQPAIVLDIRRTAELGTLQAGELITQWQQEFTESMPESIQVYPYLFAVDLFEGHVDLLLENAYLGLILVLVSLLVLLNGRVAFWTAAGIPVALIGAFALIFYFDGNLTMFSIFALLIALGIVVDDAIVVSEQTLTNVDKGMEPEEAASQAASRMVAPITAASLTTIAAFAPLLFLPGAFGEIVRPIPLVMICVLAASLFECFFILPNHLNHSLAKNSGKTPSKFRTKIDSGFIWIREKLFRRFITWVVTHRKITISAALGLLVITGSLVLGNHVKINAELEIEGNELELTMTFYPDTSEESILIAANQAIETLEKIDAEQGPLLMDHLSERSVRGNRIKVYALLHDRNVRSLSNQQLAKVWVDALPANSDVDTVVTSADADSEGRGGINAKQVGFRIQGDNVDDLVNGLSDMRNEMSKLDYLDGLSDNIPRQIYRVTLEANVLAKEMGMDDNYLRSQVSSWLSDQSIVKVSRADSMSEFFIGVDDDDSRRLDFIERLPVLSPDGVYHSLGQLAEKTYKVTPENIKLENGIISLNLAAQLVDETLDINQVQREVQASIIEPIAAKYGLITKRSESNQELEEFTDALWFATPVALLLIYLTLAWVFQSWIWPVAVVVAIPFAITGAVLGHYIMGYDLTIMSALGLFGLAGIVVNDSIILIDRFRQLLDEMSDVREAVIEAACQRFRAVLLTTITTMVGLIPLLFESSVEAQIIKTMAISLVFGLAYGTVVVLVITPSLMTLVRRKPKNKRREQESEPTDIKAVA</sequence>
<keyword evidence="2" id="KW-1133">Transmembrane helix</keyword>
<dbReference type="Proteomes" id="UP000809621">
    <property type="component" value="Unassembled WGS sequence"/>
</dbReference>
<feature type="transmembrane region" description="Helical" evidence="2">
    <location>
        <begin position="971"/>
        <end position="997"/>
    </location>
</feature>
<comment type="caution">
    <text evidence="3">The sequence shown here is derived from an EMBL/GenBank/DDBJ whole genome shotgun (WGS) entry which is preliminary data.</text>
</comment>
<feature type="transmembrane region" description="Helical" evidence="2">
    <location>
        <begin position="366"/>
        <end position="386"/>
    </location>
</feature>
<dbReference type="Pfam" id="PF00873">
    <property type="entry name" value="ACR_tran"/>
    <property type="match status" value="1"/>
</dbReference>
<dbReference type="PANTHER" id="PTHR32063:SF33">
    <property type="entry name" value="RND SUPERFAMILY EFFLUX PUMP PERMEASE COMPONENT"/>
    <property type="match status" value="1"/>
</dbReference>
<keyword evidence="2" id="KW-0472">Membrane</keyword>
<feature type="transmembrane region" description="Helical" evidence="2">
    <location>
        <begin position="510"/>
        <end position="528"/>
    </location>
</feature>
<feature type="region of interest" description="Disordered" evidence="1">
    <location>
        <begin position="1000"/>
        <end position="1019"/>
    </location>
</feature>
<dbReference type="Gene3D" id="1.20.1640.10">
    <property type="entry name" value="Multidrug efflux transporter AcrB transmembrane domain"/>
    <property type="match status" value="2"/>
</dbReference>
<evidence type="ECO:0000256" key="2">
    <source>
        <dbReference type="SAM" id="Phobius"/>
    </source>
</evidence>
<dbReference type="PANTHER" id="PTHR32063">
    <property type="match status" value="1"/>
</dbReference>
<dbReference type="InterPro" id="IPR027463">
    <property type="entry name" value="AcrB_DN_DC_subdom"/>
</dbReference>
<feature type="transmembrane region" description="Helical" evidence="2">
    <location>
        <begin position="407"/>
        <end position="431"/>
    </location>
</feature>
<protein>
    <submittedName>
        <fullName evidence="3">Efflux RND transporter permease subunit</fullName>
    </submittedName>
</protein>
<feature type="transmembrane region" description="Helical" evidence="2">
    <location>
        <begin position="443"/>
        <end position="462"/>
    </location>
</feature>
<feature type="transmembrane region" description="Helical" evidence="2">
    <location>
        <begin position="314"/>
        <end position="333"/>
    </location>
</feature>
<dbReference type="SUPFAM" id="SSF82866">
    <property type="entry name" value="Multidrug efflux transporter AcrB transmembrane domain"/>
    <property type="match status" value="2"/>
</dbReference>
<evidence type="ECO:0000313" key="4">
    <source>
        <dbReference type="Proteomes" id="UP000809621"/>
    </source>
</evidence>
<name>A0ABS2HGZ6_9VIBR</name>
<dbReference type="RefSeq" id="WP_205158365.1">
    <property type="nucleotide sequence ID" value="NZ_JAFEUM010000003.1"/>
</dbReference>
<evidence type="ECO:0000313" key="3">
    <source>
        <dbReference type="EMBL" id="MBM7036815.1"/>
    </source>
</evidence>
<accession>A0ABS2HGZ6</accession>
<proteinExistence type="predicted"/>
<feature type="transmembrane region" description="Helical" evidence="2">
    <location>
        <begin position="340"/>
        <end position="360"/>
    </location>
</feature>
<dbReference type="Gene3D" id="3.30.2090.10">
    <property type="entry name" value="Multidrug efflux transporter AcrB TolC docking domain, DN and DC subdomains"/>
    <property type="match status" value="2"/>
</dbReference>
<dbReference type="SUPFAM" id="SSF82693">
    <property type="entry name" value="Multidrug efflux transporter AcrB pore domain, PN1, PN2, PC1 and PC2 subdomains"/>
    <property type="match status" value="1"/>
</dbReference>
<dbReference type="EMBL" id="JAFEUM010000003">
    <property type="protein sequence ID" value="MBM7036815.1"/>
    <property type="molecule type" value="Genomic_DNA"/>
</dbReference>
<evidence type="ECO:0000256" key="1">
    <source>
        <dbReference type="SAM" id="MobiDB-lite"/>
    </source>
</evidence>
<feature type="transmembrane region" description="Helical" evidence="2">
    <location>
        <begin position="868"/>
        <end position="888"/>
    </location>
</feature>
<dbReference type="PRINTS" id="PR00702">
    <property type="entry name" value="ACRIFLAVINRP"/>
</dbReference>
<organism evidence="3 4">
    <name type="scientific">Vibrio ulleungensis</name>
    <dbReference type="NCBI Taxonomy" id="2807619"/>
    <lineage>
        <taxon>Bacteria</taxon>
        <taxon>Pseudomonadati</taxon>
        <taxon>Pseudomonadota</taxon>
        <taxon>Gammaproteobacteria</taxon>
        <taxon>Vibrionales</taxon>
        <taxon>Vibrionaceae</taxon>
        <taxon>Vibrio</taxon>
    </lineage>
</organism>
<keyword evidence="4" id="KW-1185">Reference proteome</keyword>
<feature type="transmembrane region" description="Helical" evidence="2">
    <location>
        <begin position="894"/>
        <end position="915"/>
    </location>
</feature>
<keyword evidence="2" id="KW-0812">Transmembrane</keyword>
<feature type="transmembrane region" description="Helical" evidence="2">
    <location>
        <begin position="942"/>
        <end position="959"/>
    </location>
</feature>